<feature type="domain" description="AAA+ ATPase" evidence="2">
    <location>
        <begin position="371"/>
        <end position="721"/>
    </location>
</feature>
<dbReference type="AlphaFoldDB" id="A0A7H0H2G3"/>
<feature type="compositionally biased region" description="Low complexity" evidence="1">
    <location>
        <begin position="822"/>
        <end position="836"/>
    </location>
</feature>
<dbReference type="InterPro" id="IPR003593">
    <property type="entry name" value="AAA+_ATPase"/>
</dbReference>
<protein>
    <submittedName>
        <fullName evidence="3">AAA family ATPase</fullName>
    </submittedName>
</protein>
<accession>A0A7H0H2G3</accession>
<dbReference type="PANTHER" id="PTHR10887">
    <property type="entry name" value="DNA2/NAM7 HELICASE FAMILY"/>
    <property type="match status" value="1"/>
</dbReference>
<dbReference type="InterPro" id="IPR041677">
    <property type="entry name" value="DNA2/NAM7_AAA_11"/>
</dbReference>
<dbReference type="InterPro" id="IPR045055">
    <property type="entry name" value="DNA2/NAM7-like"/>
</dbReference>
<evidence type="ECO:0000313" key="3">
    <source>
        <dbReference type="EMBL" id="QNP54729.1"/>
    </source>
</evidence>
<dbReference type="SMART" id="SM00382">
    <property type="entry name" value="AAA"/>
    <property type="match status" value="1"/>
</dbReference>
<dbReference type="GO" id="GO:0004386">
    <property type="term" value="F:helicase activity"/>
    <property type="evidence" value="ECO:0007669"/>
    <property type="project" value="InterPro"/>
</dbReference>
<feature type="region of interest" description="Disordered" evidence="1">
    <location>
        <begin position="816"/>
        <end position="849"/>
    </location>
</feature>
<keyword evidence="4" id="KW-1185">Reference proteome</keyword>
<dbReference type="KEGG" id="tdf:H9L22_10480"/>
<proteinExistence type="predicted"/>
<reference evidence="3 4" key="1">
    <citation type="submission" date="2020-08" db="EMBL/GenBank/DDBJ databases">
        <title>Genome sequence of Tessaracoccus defluvii JCM 17540T.</title>
        <authorList>
            <person name="Hyun D.-W."/>
            <person name="Bae J.-W."/>
        </authorList>
    </citation>
    <scope>NUCLEOTIDE SEQUENCE [LARGE SCALE GENOMIC DNA]</scope>
    <source>
        <strain evidence="3 4">JCM 17540</strain>
    </source>
</reference>
<sequence>MSDSPHYVDKAVRLFTFLAKAQLLRQAPVSDIDAYRRDGAVHWLGDLPDAHAVRWGVEPGQAWDQGPLLSVDRLIPSDPPRIPTSLDGWITGDALNPTQRPVLAEWRPAPDGPQRSEDHPEVAEAFDAWSAKWDAWAEVTLREQPVRDAYAELFKLYVQTTQKSEELELLLGVGLLAWAPEGHERMRRHLFTVPVIPKLEESNGRLDFFLDEGSVGMHVELDMLDPSLIPDQSLVGQLETRGHDFTGNPLDAADIEPLGRTVALQLHAEGRWDDAAALPTSHEYPTVAWAPALVLRPRNRTGLVQAFQDIAAQIDAAQEVPAGLLPLIDPDRLPPVTEVSTPGAILTFDDEVVAPLPLNDVQRRILERVDRHAQTLVQGPPGTGKTHTAAALLTHLLAQGQRVLVTAHTDRALREVRTKLPAQIKPLAVSVIGASRDDLADLRTAVDHISRRAGDNDEHASALRIQQLADQAAQLDKRRRALSRGLVDARSHEVAELSHGAYSGTFAAIAQRYQAEAGQHGWIADFVGFTPDSASPLSDDEALEWLALLRDRSLGEDAVESSRRRIPSATVLDADTFAAHVRAESEAEAKAAPLAEGPTHESRAALRALPVEQRMELRQRLAEHLTMAADLARLPLQWIDDALAAVRGGTGDIWRARASELATGIGRIDAVLEHLPAGVRVELPGDMDRMHAMATALERHLVNGGALKTRADGTVKIGAFTPGVVKECREVLEQARVDGLPPTKQADLRVLMAHRDASGLLDELDRAWPSAVDIPEEDTPRERVEWHRSQLSYLVRVVELGDRIRAEDEFLRRRGIVPRHGATAPPSSASPGRSTPSTPPTPWRPRAGP</sequence>
<dbReference type="Gene3D" id="3.40.50.300">
    <property type="entry name" value="P-loop containing nucleotide triphosphate hydrolases"/>
    <property type="match status" value="1"/>
</dbReference>
<evidence type="ECO:0000313" key="4">
    <source>
        <dbReference type="Proteomes" id="UP000516117"/>
    </source>
</evidence>
<gene>
    <name evidence="3" type="ORF">H9L22_10480</name>
</gene>
<feature type="compositionally biased region" description="Pro residues" evidence="1">
    <location>
        <begin position="837"/>
        <end position="849"/>
    </location>
</feature>
<name>A0A7H0H2G3_9ACTN</name>
<evidence type="ECO:0000256" key="1">
    <source>
        <dbReference type="SAM" id="MobiDB-lite"/>
    </source>
</evidence>
<dbReference type="EMBL" id="CP060789">
    <property type="protein sequence ID" value="QNP54729.1"/>
    <property type="molecule type" value="Genomic_DNA"/>
</dbReference>
<dbReference type="Proteomes" id="UP000516117">
    <property type="component" value="Chromosome"/>
</dbReference>
<dbReference type="RefSeq" id="WP_187719867.1">
    <property type="nucleotide sequence ID" value="NZ_CP060789.1"/>
</dbReference>
<dbReference type="SUPFAM" id="SSF52540">
    <property type="entry name" value="P-loop containing nucleoside triphosphate hydrolases"/>
    <property type="match status" value="1"/>
</dbReference>
<evidence type="ECO:0000259" key="2">
    <source>
        <dbReference type="SMART" id="SM00382"/>
    </source>
</evidence>
<dbReference type="PANTHER" id="PTHR10887:SF495">
    <property type="entry name" value="HELICASE SENATAXIN ISOFORM X1-RELATED"/>
    <property type="match status" value="1"/>
</dbReference>
<dbReference type="Pfam" id="PF13086">
    <property type="entry name" value="AAA_11"/>
    <property type="match status" value="1"/>
</dbReference>
<organism evidence="3 4">
    <name type="scientific">Tessaracoccus defluvii</name>
    <dbReference type="NCBI Taxonomy" id="1285901"/>
    <lineage>
        <taxon>Bacteria</taxon>
        <taxon>Bacillati</taxon>
        <taxon>Actinomycetota</taxon>
        <taxon>Actinomycetes</taxon>
        <taxon>Propionibacteriales</taxon>
        <taxon>Propionibacteriaceae</taxon>
        <taxon>Tessaracoccus</taxon>
    </lineage>
</organism>
<dbReference type="InterPro" id="IPR027417">
    <property type="entry name" value="P-loop_NTPase"/>
</dbReference>